<feature type="transmembrane region" description="Helical" evidence="1">
    <location>
        <begin position="6"/>
        <end position="26"/>
    </location>
</feature>
<keyword evidence="1" id="KW-1133">Transmembrane helix</keyword>
<dbReference type="EMBL" id="JBHSGS010000032">
    <property type="protein sequence ID" value="MFC4719273.1"/>
    <property type="molecule type" value="Genomic_DNA"/>
</dbReference>
<evidence type="ECO:0000256" key="1">
    <source>
        <dbReference type="SAM" id="Phobius"/>
    </source>
</evidence>
<comment type="caution">
    <text evidence="2">The sequence shown here is derived from an EMBL/GenBank/DDBJ whole genome shotgun (WGS) entry which is preliminary data.</text>
</comment>
<accession>A0ABV9MXC3</accession>
<keyword evidence="3" id="KW-1185">Reference proteome</keyword>
<name>A0ABV9MXC3_9ENTE</name>
<keyword evidence="1" id="KW-0812">Transmembrane</keyword>
<protein>
    <submittedName>
        <fullName evidence="2">Uncharacterized protein</fullName>
    </submittedName>
</protein>
<gene>
    <name evidence="2" type="ORF">ACFO5I_05975</name>
</gene>
<evidence type="ECO:0000313" key="3">
    <source>
        <dbReference type="Proteomes" id="UP001595969"/>
    </source>
</evidence>
<proteinExistence type="predicted"/>
<evidence type="ECO:0000313" key="2">
    <source>
        <dbReference type="EMBL" id="MFC4719273.1"/>
    </source>
</evidence>
<sequence>MAVFNLLLGIFTVVLYSYLFLLRKELVFVAKRKSNQSFIWPVFSALFIFLFYMKVDDWQEVMRGGLVVLVVLSYLFNNRGLAENRIVTHSMDNRGVKYSEIDRVVIFHDSENQVLKVNFFRLGLRLPLFIFTQSLEELLPFLSKRLKKGTTIDIILNQP</sequence>
<feature type="transmembrane region" description="Helical" evidence="1">
    <location>
        <begin position="38"/>
        <end position="55"/>
    </location>
</feature>
<dbReference type="Proteomes" id="UP001595969">
    <property type="component" value="Unassembled WGS sequence"/>
</dbReference>
<reference evidence="3" key="1">
    <citation type="journal article" date="2019" name="Int. J. Syst. Evol. Microbiol.">
        <title>The Global Catalogue of Microorganisms (GCM) 10K type strain sequencing project: providing services to taxonomists for standard genome sequencing and annotation.</title>
        <authorList>
            <consortium name="The Broad Institute Genomics Platform"/>
            <consortium name="The Broad Institute Genome Sequencing Center for Infectious Disease"/>
            <person name="Wu L."/>
            <person name="Ma J."/>
        </authorList>
    </citation>
    <scope>NUCLEOTIDE SEQUENCE [LARGE SCALE GENOMIC DNA]</scope>
    <source>
        <strain evidence="3">CGMCC 1.19032</strain>
    </source>
</reference>
<dbReference type="RefSeq" id="WP_204654095.1">
    <property type="nucleotide sequence ID" value="NZ_JAFBFD010000019.1"/>
</dbReference>
<keyword evidence="1" id="KW-0472">Membrane</keyword>
<organism evidence="2 3">
    <name type="scientific">Enterococcus lemanii</name>
    <dbReference type="NCBI Taxonomy" id="1159752"/>
    <lineage>
        <taxon>Bacteria</taxon>
        <taxon>Bacillati</taxon>
        <taxon>Bacillota</taxon>
        <taxon>Bacilli</taxon>
        <taxon>Lactobacillales</taxon>
        <taxon>Enterococcaceae</taxon>
        <taxon>Enterococcus</taxon>
    </lineage>
</organism>